<accession>A0A1V9X9C2</accession>
<keyword evidence="3" id="KW-1185">Reference proteome</keyword>
<feature type="region of interest" description="Disordered" evidence="1">
    <location>
        <begin position="169"/>
        <end position="198"/>
    </location>
</feature>
<feature type="non-terminal residue" evidence="2">
    <location>
        <position position="1"/>
    </location>
</feature>
<protein>
    <submittedName>
        <fullName evidence="2">Uncharacterized protein</fullName>
    </submittedName>
</protein>
<dbReference type="InParanoid" id="A0A1V9X9C2"/>
<dbReference type="EMBL" id="MNPL01018464">
    <property type="protein sequence ID" value="OQR70147.1"/>
    <property type="molecule type" value="Genomic_DNA"/>
</dbReference>
<evidence type="ECO:0000256" key="1">
    <source>
        <dbReference type="SAM" id="MobiDB-lite"/>
    </source>
</evidence>
<dbReference type="AlphaFoldDB" id="A0A1V9X9C2"/>
<name>A0A1V9X9C2_9ACAR</name>
<feature type="compositionally biased region" description="Basic and acidic residues" evidence="1">
    <location>
        <begin position="14"/>
        <end position="34"/>
    </location>
</feature>
<evidence type="ECO:0000313" key="2">
    <source>
        <dbReference type="EMBL" id="OQR70147.1"/>
    </source>
</evidence>
<proteinExistence type="predicted"/>
<sequence>SKEKGAKSAGSLKTSDKAPADSSPSDHRTSSKVSIKEEDVCLQKTILQKDAAMLFLQESTPNGSPTTVHQTQPVAELQEDAILADVANASSTAVLGPVELEACFLYQLPHNFVAATLPHGHRGSVSGRSLAVVDGVRKLGPTDTEGPALGPSVCHLPNVVPLAALGQNSAGPASQLNPGQGQGPSMPLSSPTLQLSRSHQAGTTILSQPDVAVTSTTQSVTATMTLARHAINHQFETHQQPTLKESGGRSSFKGGEETTV</sequence>
<evidence type="ECO:0000313" key="3">
    <source>
        <dbReference type="Proteomes" id="UP000192247"/>
    </source>
</evidence>
<comment type="caution">
    <text evidence="2">The sequence shown here is derived from an EMBL/GenBank/DDBJ whole genome shotgun (WGS) entry which is preliminary data.</text>
</comment>
<reference evidence="2 3" key="1">
    <citation type="journal article" date="2017" name="Gigascience">
        <title>Draft genome of the honey bee ectoparasitic mite, Tropilaelaps mercedesae, is shaped by the parasitic life history.</title>
        <authorList>
            <person name="Dong X."/>
            <person name="Armstrong S.D."/>
            <person name="Xia D."/>
            <person name="Makepeace B.L."/>
            <person name="Darby A.C."/>
            <person name="Kadowaki T."/>
        </authorList>
    </citation>
    <scope>NUCLEOTIDE SEQUENCE [LARGE SCALE GENOMIC DNA]</scope>
    <source>
        <strain evidence="2">Wuxi-XJTLU</strain>
    </source>
</reference>
<organism evidence="2 3">
    <name type="scientific">Tropilaelaps mercedesae</name>
    <dbReference type="NCBI Taxonomy" id="418985"/>
    <lineage>
        <taxon>Eukaryota</taxon>
        <taxon>Metazoa</taxon>
        <taxon>Ecdysozoa</taxon>
        <taxon>Arthropoda</taxon>
        <taxon>Chelicerata</taxon>
        <taxon>Arachnida</taxon>
        <taxon>Acari</taxon>
        <taxon>Parasitiformes</taxon>
        <taxon>Mesostigmata</taxon>
        <taxon>Gamasina</taxon>
        <taxon>Dermanyssoidea</taxon>
        <taxon>Laelapidae</taxon>
        <taxon>Tropilaelaps</taxon>
    </lineage>
</organism>
<gene>
    <name evidence="2" type="ORF">BIW11_11822</name>
</gene>
<feature type="compositionally biased region" description="Polar residues" evidence="1">
    <location>
        <begin position="187"/>
        <end position="198"/>
    </location>
</feature>
<feature type="region of interest" description="Disordered" evidence="1">
    <location>
        <begin position="235"/>
        <end position="260"/>
    </location>
</feature>
<dbReference type="Proteomes" id="UP000192247">
    <property type="component" value="Unassembled WGS sequence"/>
</dbReference>
<feature type="region of interest" description="Disordered" evidence="1">
    <location>
        <begin position="1"/>
        <end position="34"/>
    </location>
</feature>
<feature type="compositionally biased region" description="Polar residues" evidence="1">
    <location>
        <begin position="169"/>
        <end position="179"/>
    </location>
</feature>